<dbReference type="PANTHER" id="PTHR46604:SF13">
    <property type="entry name" value="VAN3-BINDING PROTEIN-LIKE AUXIN CANALISATION DOMAIN-CONTAINING PROTEIN"/>
    <property type="match status" value="1"/>
</dbReference>
<dbReference type="OrthoDB" id="606932at2759"/>
<dbReference type="Proteomes" id="UP000095767">
    <property type="component" value="Unassembled WGS sequence"/>
</dbReference>
<sequence>MVTSWDNLGRAASVMQVAGVDAFGPVSMILRTAGTARRNRDECQQLAERVQAVRDVLEGPQIQELTQHPTMRGPLDQLTNALLDANDLVNSCQQQENQSLLQKAKEMIGGDDVASKLRLAKEKIDGYITLIILTATMVKPRVYMLSLVYCTDLYKTKNL</sequence>
<name>A0A1E5WKL2_9POAL</name>
<evidence type="ECO:0000259" key="1">
    <source>
        <dbReference type="Pfam" id="PF19584"/>
    </source>
</evidence>
<dbReference type="EMBL" id="LWDX02003661">
    <property type="protein sequence ID" value="OEL37927.1"/>
    <property type="molecule type" value="Genomic_DNA"/>
</dbReference>
<dbReference type="PANTHER" id="PTHR46604">
    <property type="entry name" value="PROTEIN MID1-COMPLEMENTING ACTIVITY 1"/>
    <property type="match status" value="1"/>
</dbReference>
<reference evidence="2 3" key="1">
    <citation type="submission" date="2016-09" db="EMBL/GenBank/DDBJ databases">
        <title>The draft genome of Dichanthelium oligosanthes: A C3 panicoid grass species.</title>
        <authorList>
            <person name="Studer A.J."/>
            <person name="Schnable J.C."/>
            <person name="Brutnell T.P."/>
        </authorList>
    </citation>
    <scope>NUCLEOTIDE SEQUENCE [LARGE SCALE GENOMIC DNA]</scope>
    <source>
        <strain evidence="3">cv. Kellogg 1175</strain>
        <tissue evidence="2">Leaf</tissue>
    </source>
</reference>
<dbReference type="Gene3D" id="1.20.930.20">
    <property type="entry name" value="Adaptor protein Cbl, N-terminal domain"/>
    <property type="match status" value="1"/>
</dbReference>
<evidence type="ECO:0000313" key="3">
    <source>
        <dbReference type="Proteomes" id="UP000095767"/>
    </source>
</evidence>
<evidence type="ECO:0000313" key="2">
    <source>
        <dbReference type="EMBL" id="OEL37927.1"/>
    </source>
</evidence>
<dbReference type="InterPro" id="IPR059179">
    <property type="entry name" value="MLKL-like_MCAfunc"/>
</dbReference>
<dbReference type="CDD" id="cd21037">
    <property type="entry name" value="MLKL_NTD"/>
    <property type="match status" value="1"/>
</dbReference>
<dbReference type="STRING" id="888268.A0A1E5WKL2"/>
<gene>
    <name evidence="2" type="ORF">BAE44_0001054</name>
</gene>
<protein>
    <recommendedName>
        <fullName evidence="1">MCAfunc domain-containing protein</fullName>
    </recommendedName>
</protein>
<dbReference type="InterPro" id="IPR045766">
    <property type="entry name" value="MCAfunc"/>
</dbReference>
<feature type="domain" description="MCAfunc" evidence="1">
    <location>
        <begin position="26"/>
        <end position="138"/>
    </location>
</feature>
<dbReference type="AlphaFoldDB" id="A0A1E5WKL2"/>
<comment type="caution">
    <text evidence="2">The sequence shown here is derived from an EMBL/GenBank/DDBJ whole genome shotgun (WGS) entry which is preliminary data.</text>
</comment>
<dbReference type="Pfam" id="PF19584">
    <property type="entry name" value="MCAfunc"/>
    <property type="match status" value="1"/>
</dbReference>
<keyword evidence="3" id="KW-1185">Reference proteome</keyword>
<accession>A0A1E5WKL2</accession>
<proteinExistence type="predicted"/>
<dbReference type="InterPro" id="IPR036537">
    <property type="entry name" value="Adaptor_Cbl_N_dom_sf"/>
</dbReference>
<dbReference type="GO" id="GO:0007166">
    <property type="term" value="P:cell surface receptor signaling pathway"/>
    <property type="evidence" value="ECO:0007669"/>
    <property type="project" value="InterPro"/>
</dbReference>
<organism evidence="2 3">
    <name type="scientific">Dichanthelium oligosanthes</name>
    <dbReference type="NCBI Taxonomy" id="888268"/>
    <lineage>
        <taxon>Eukaryota</taxon>
        <taxon>Viridiplantae</taxon>
        <taxon>Streptophyta</taxon>
        <taxon>Embryophyta</taxon>
        <taxon>Tracheophyta</taxon>
        <taxon>Spermatophyta</taxon>
        <taxon>Magnoliopsida</taxon>
        <taxon>Liliopsida</taxon>
        <taxon>Poales</taxon>
        <taxon>Poaceae</taxon>
        <taxon>PACMAD clade</taxon>
        <taxon>Panicoideae</taxon>
        <taxon>Panicodae</taxon>
        <taxon>Paniceae</taxon>
        <taxon>Dichantheliinae</taxon>
        <taxon>Dichanthelium</taxon>
    </lineage>
</organism>